<reference evidence="2 3" key="1">
    <citation type="submission" date="2020-08" db="EMBL/GenBank/DDBJ databases">
        <authorList>
            <person name="Hejnol A."/>
        </authorList>
    </citation>
    <scope>NUCLEOTIDE SEQUENCE [LARGE SCALE GENOMIC DNA]</scope>
</reference>
<comment type="caution">
    <text evidence="2">The sequence shown here is derived from an EMBL/GenBank/DDBJ whole genome shotgun (WGS) entry which is preliminary data.</text>
</comment>
<dbReference type="Gene3D" id="1.20.140.150">
    <property type="match status" value="1"/>
</dbReference>
<evidence type="ECO:0000256" key="1">
    <source>
        <dbReference type="SAM" id="Phobius"/>
    </source>
</evidence>
<evidence type="ECO:0000313" key="2">
    <source>
        <dbReference type="EMBL" id="CAD5110775.1"/>
    </source>
</evidence>
<organism evidence="2 3">
    <name type="scientific">Dimorphilus gyrociliatus</name>
    <dbReference type="NCBI Taxonomy" id="2664684"/>
    <lineage>
        <taxon>Eukaryota</taxon>
        <taxon>Metazoa</taxon>
        <taxon>Spiralia</taxon>
        <taxon>Lophotrochozoa</taxon>
        <taxon>Annelida</taxon>
        <taxon>Polychaeta</taxon>
        <taxon>Polychaeta incertae sedis</taxon>
        <taxon>Dinophilidae</taxon>
        <taxon>Dimorphilus</taxon>
    </lineage>
</organism>
<proteinExistence type="predicted"/>
<dbReference type="AlphaFoldDB" id="A0A7I8V830"/>
<feature type="transmembrane region" description="Helical" evidence="1">
    <location>
        <begin position="12"/>
        <end position="35"/>
    </location>
</feature>
<keyword evidence="1" id="KW-1133">Transmembrane helix</keyword>
<dbReference type="Proteomes" id="UP000549394">
    <property type="component" value="Unassembled WGS sequence"/>
</dbReference>
<feature type="transmembrane region" description="Helical" evidence="1">
    <location>
        <begin position="110"/>
        <end position="130"/>
    </location>
</feature>
<sequence length="232" mass="25566">MNFEARCMNIPSGIKFTIGLLLPSSIATLLVALIMKDWSSLSSPETGTKEFGIFSVCMKIENHRSCENYYEVSGLLRFLQIMLILAVVLLFSAEIIGLSFAWACKSRYPLAISSLFSCLVICLCWGLFLAKSMDIIPNLAQSFNSEYSVGSSFSLSIVSSALALLSSIVTFISRPVQANSASHHRLSPHLRVPVSNIMVTDVPQSNFSQCRLPTYEECVFPSDLPPAYEEKA</sequence>
<protein>
    <submittedName>
        <fullName evidence="2">DgyrCDS141</fullName>
    </submittedName>
</protein>
<gene>
    <name evidence="2" type="ORF">DGYR_LOCUS136</name>
</gene>
<feature type="transmembrane region" description="Helical" evidence="1">
    <location>
        <begin position="78"/>
        <end position="103"/>
    </location>
</feature>
<dbReference type="EMBL" id="CAJFCJ010000001">
    <property type="protein sequence ID" value="CAD5110775.1"/>
    <property type="molecule type" value="Genomic_DNA"/>
</dbReference>
<keyword evidence="1" id="KW-0472">Membrane</keyword>
<keyword evidence="3" id="KW-1185">Reference proteome</keyword>
<feature type="transmembrane region" description="Helical" evidence="1">
    <location>
        <begin position="150"/>
        <end position="172"/>
    </location>
</feature>
<evidence type="ECO:0000313" key="3">
    <source>
        <dbReference type="Proteomes" id="UP000549394"/>
    </source>
</evidence>
<name>A0A7I8V830_9ANNE</name>
<keyword evidence="1" id="KW-0812">Transmembrane</keyword>
<accession>A0A7I8V830</accession>